<name>A0A834UL75_MARMO</name>
<dbReference type="Proteomes" id="UP000662637">
    <property type="component" value="Unassembled WGS sequence"/>
</dbReference>
<dbReference type="EMBL" id="WJEC01008024">
    <property type="protein sequence ID" value="KAF7464446.1"/>
    <property type="molecule type" value="Genomic_DNA"/>
</dbReference>
<reference evidence="2" key="1">
    <citation type="submission" date="2020-08" db="EMBL/GenBank/DDBJ databases">
        <authorList>
            <person name="Shumante A."/>
            <person name="Zimin A.V."/>
            <person name="Puiu D."/>
            <person name="Salzberg S.L."/>
        </authorList>
    </citation>
    <scope>NUCLEOTIDE SEQUENCE</scope>
    <source>
        <strain evidence="2">WC2-LM</strain>
        <tissue evidence="2">Liver</tissue>
    </source>
</reference>
<feature type="region of interest" description="Disordered" evidence="1">
    <location>
        <begin position="94"/>
        <end position="132"/>
    </location>
</feature>
<gene>
    <name evidence="2" type="ORF">GHT09_006538</name>
</gene>
<protein>
    <submittedName>
        <fullName evidence="2">Uncharacterized protein</fullName>
    </submittedName>
</protein>
<evidence type="ECO:0000313" key="2">
    <source>
        <dbReference type="EMBL" id="KAF7464446.1"/>
    </source>
</evidence>
<dbReference type="AlphaFoldDB" id="A0A834UL75"/>
<comment type="caution">
    <text evidence="2">The sequence shown here is derived from an EMBL/GenBank/DDBJ whole genome shotgun (WGS) entry which is preliminary data.</text>
</comment>
<accession>A0A834UL75</accession>
<evidence type="ECO:0000313" key="3">
    <source>
        <dbReference type="Proteomes" id="UP000662637"/>
    </source>
</evidence>
<organism evidence="2 3">
    <name type="scientific">Marmota monax</name>
    <name type="common">Woodchuck</name>
    <dbReference type="NCBI Taxonomy" id="9995"/>
    <lineage>
        <taxon>Eukaryota</taxon>
        <taxon>Metazoa</taxon>
        <taxon>Chordata</taxon>
        <taxon>Craniata</taxon>
        <taxon>Vertebrata</taxon>
        <taxon>Euteleostomi</taxon>
        <taxon>Mammalia</taxon>
        <taxon>Eutheria</taxon>
        <taxon>Euarchontoglires</taxon>
        <taxon>Glires</taxon>
        <taxon>Rodentia</taxon>
        <taxon>Sciuromorpha</taxon>
        <taxon>Sciuridae</taxon>
        <taxon>Xerinae</taxon>
        <taxon>Marmotini</taxon>
        <taxon>Marmota</taxon>
    </lineage>
</organism>
<evidence type="ECO:0000256" key="1">
    <source>
        <dbReference type="SAM" id="MobiDB-lite"/>
    </source>
</evidence>
<proteinExistence type="predicted"/>
<feature type="compositionally biased region" description="Polar residues" evidence="1">
    <location>
        <begin position="120"/>
        <end position="132"/>
    </location>
</feature>
<sequence length="132" mass="13908">MPRAATMDGVGAGAVAVRCVLLRLQDEPVSQRNPFDDTATPSVARCPWDRRNLGDLQMEGTPPNPEVLDARAQLCPLGTQFPTCTRWLDDELAGVPRAGSPQDCQELGPTVQIPPAASSAPGSLQAPASTAF</sequence>